<sequence length="363" mass="40390">MRLGAARRSTFSHKGRRGRLRALPPTEPAIPKPTFVEIARRAGVGTATVERVLNGRGGVRPETIEKVVAAARSLDYPRRLPEAHRGVIRIEVILVRPDATFFARLSRAFERIAATLDRTIAVHRTFLDEANPAAIAKRILEPEMRRAALILAVPDHPLVSAALRKLEAEDVPAVQIVTQISGTRSAYVGIDNYAAGRMAGLLMARMQRRPGKVIAICHSQIYRVHRDRVRGFFDYLIEESRDFEPMAALFGFDDGDRNAEQLHEAFVRWPDLAGLYNAGGANTALNDVLRRHAKGRDMFFVGHELTERSARGLRDGTMDVVLDQAPEAQARRAIDLVLAALNLHDLPVDNPPIRFITFTAENL</sequence>
<dbReference type="GO" id="GO:0003700">
    <property type="term" value="F:DNA-binding transcription factor activity"/>
    <property type="evidence" value="ECO:0007669"/>
    <property type="project" value="TreeGrafter"/>
</dbReference>
<dbReference type="Pfam" id="PF00356">
    <property type="entry name" value="LacI"/>
    <property type="match status" value="1"/>
</dbReference>
<evidence type="ECO:0000256" key="2">
    <source>
        <dbReference type="ARBA" id="ARBA00023125"/>
    </source>
</evidence>
<feature type="domain" description="HTH lacI-type" evidence="5">
    <location>
        <begin position="33"/>
        <end position="86"/>
    </location>
</feature>
<dbReference type="InterPro" id="IPR010982">
    <property type="entry name" value="Lambda_DNA-bd_dom_sf"/>
</dbReference>
<dbReference type="PROSITE" id="PS50932">
    <property type="entry name" value="HTH_LACI_2"/>
    <property type="match status" value="1"/>
</dbReference>
<dbReference type="Pfam" id="PF13407">
    <property type="entry name" value="Peripla_BP_4"/>
    <property type="match status" value="1"/>
</dbReference>
<keyword evidence="3" id="KW-0804">Transcription</keyword>
<evidence type="ECO:0000256" key="1">
    <source>
        <dbReference type="ARBA" id="ARBA00023015"/>
    </source>
</evidence>
<gene>
    <name evidence="6" type="ORF">MPL1032_250142</name>
</gene>
<feature type="region of interest" description="Disordered" evidence="4">
    <location>
        <begin position="1"/>
        <end position="28"/>
    </location>
</feature>
<evidence type="ECO:0000256" key="3">
    <source>
        <dbReference type="ARBA" id="ARBA00023163"/>
    </source>
</evidence>
<dbReference type="PANTHER" id="PTHR30146:SF152">
    <property type="entry name" value="TRANSCRIPTIONAL REGULATORY PROTEIN"/>
    <property type="match status" value="1"/>
</dbReference>
<dbReference type="InterPro" id="IPR028082">
    <property type="entry name" value="Peripla_BP_I"/>
</dbReference>
<dbReference type="Gene3D" id="1.10.260.40">
    <property type="entry name" value="lambda repressor-like DNA-binding domains"/>
    <property type="match status" value="1"/>
</dbReference>
<evidence type="ECO:0000256" key="4">
    <source>
        <dbReference type="SAM" id="MobiDB-lite"/>
    </source>
</evidence>
<accession>A0A0K2W1H5</accession>
<dbReference type="InterPro" id="IPR025997">
    <property type="entry name" value="SBP_2_dom"/>
</dbReference>
<dbReference type="Gene3D" id="3.40.50.2300">
    <property type="match status" value="2"/>
</dbReference>
<evidence type="ECO:0000313" key="6">
    <source>
        <dbReference type="EMBL" id="CDX59258.1"/>
    </source>
</evidence>
<proteinExistence type="predicted"/>
<dbReference type="EMBL" id="CCND01000018">
    <property type="protein sequence ID" value="CDX59258.1"/>
    <property type="molecule type" value="Genomic_DNA"/>
</dbReference>
<feature type="compositionally biased region" description="Basic residues" evidence="4">
    <location>
        <begin position="10"/>
        <end position="20"/>
    </location>
</feature>
<dbReference type="PANTHER" id="PTHR30146">
    <property type="entry name" value="LACI-RELATED TRANSCRIPTIONAL REPRESSOR"/>
    <property type="match status" value="1"/>
</dbReference>
<dbReference type="GO" id="GO:0000976">
    <property type="term" value="F:transcription cis-regulatory region binding"/>
    <property type="evidence" value="ECO:0007669"/>
    <property type="project" value="TreeGrafter"/>
</dbReference>
<evidence type="ECO:0000259" key="5">
    <source>
        <dbReference type="PROSITE" id="PS50932"/>
    </source>
</evidence>
<dbReference type="InterPro" id="IPR000843">
    <property type="entry name" value="HTH_LacI"/>
</dbReference>
<protein>
    <submittedName>
        <fullName evidence="6">LacI family transcriptional regulator</fullName>
    </submittedName>
</protein>
<keyword evidence="1" id="KW-0805">Transcription regulation</keyword>
<evidence type="ECO:0000313" key="7">
    <source>
        <dbReference type="Proteomes" id="UP000182888"/>
    </source>
</evidence>
<dbReference type="Proteomes" id="UP000182888">
    <property type="component" value="Unassembled WGS sequence"/>
</dbReference>
<dbReference type="CDD" id="cd01392">
    <property type="entry name" value="HTH_LacI"/>
    <property type="match status" value="1"/>
</dbReference>
<dbReference type="SUPFAM" id="SSF47413">
    <property type="entry name" value="lambda repressor-like DNA-binding domains"/>
    <property type="match status" value="1"/>
</dbReference>
<dbReference type="AlphaFoldDB" id="A0A0K2W1H5"/>
<name>A0A0K2W1H5_MESPL</name>
<organism evidence="6 7">
    <name type="scientific">Mesorhizobium plurifarium</name>
    <dbReference type="NCBI Taxonomy" id="69974"/>
    <lineage>
        <taxon>Bacteria</taxon>
        <taxon>Pseudomonadati</taxon>
        <taxon>Pseudomonadota</taxon>
        <taxon>Alphaproteobacteria</taxon>
        <taxon>Hyphomicrobiales</taxon>
        <taxon>Phyllobacteriaceae</taxon>
        <taxon>Mesorhizobium</taxon>
    </lineage>
</organism>
<dbReference type="CDD" id="cd06307">
    <property type="entry name" value="PBP1_sugar_binding"/>
    <property type="match status" value="1"/>
</dbReference>
<dbReference type="SUPFAM" id="SSF53822">
    <property type="entry name" value="Periplasmic binding protein-like I"/>
    <property type="match status" value="1"/>
</dbReference>
<dbReference type="SMART" id="SM00354">
    <property type="entry name" value="HTH_LACI"/>
    <property type="match status" value="1"/>
</dbReference>
<keyword evidence="2" id="KW-0238">DNA-binding</keyword>
<reference evidence="7" key="1">
    <citation type="submission" date="2014-08" db="EMBL/GenBank/DDBJ databases">
        <authorList>
            <person name="Edwards T."/>
        </authorList>
    </citation>
    <scope>NUCLEOTIDE SEQUENCE [LARGE SCALE GENOMIC DNA]</scope>
</reference>